<gene>
    <name evidence="2" type="ORF">SAMN02746019_00018460</name>
</gene>
<dbReference type="AlphaFoldDB" id="A0A212RRB7"/>
<evidence type="ECO:0000313" key="3">
    <source>
        <dbReference type="Proteomes" id="UP000197025"/>
    </source>
</evidence>
<sequence>MRSRIPLVFALSFLIGLGGGLLLAWEIFPPPPGNATPADLAPAYQDLWIVLAAQADLVEGDVTASRRRLEALGLPDLPERVRALAERGLFENWPLSTVQALARLAQALGARSPALVVILATPVPTRLPPSPTLIPTATPSPTPSPSPSPSPTPLPSPSPAPTEQATVTPPAPNGPALLESQARCETTPLLRIYVFDSEGRPRAGVRLWVSGPQGTETLLTGLKPGMGEGYADVQMTPQGTYRLGVERPEPAVVELTAHPCAEVAGQAGWTGWEVRVRLP</sequence>
<dbReference type="EMBL" id="FYEK01000075">
    <property type="protein sequence ID" value="SNB75027.1"/>
    <property type="molecule type" value="Genomic_DNA"/>
</dbReference>
<evidence type="ECO:0000313" key="2">
    <source>
        <dbReference type="EMBL" id="SNB75027.1"/>
    </source>
</evidence>
<organism evidence="2 3">
    <name type="scientific">Thermoflexus hugenholtzii JAD2</name>
    <dbReference type="NCBI Taxonomy" id="877466"/>
    <lineage>
        <taxon>Bacteria</taxon>
        <taxon>Bacillati</taxon>
        <taxon>Chloroflexota</taxon>
        <taxon>Thermoflexia</taxon>
        <taxon>Thermoflexales</taxon>
        <taxon>Thermoflexaceae</taxon>
        <taxon>Thermoflexus</taxon>
    </lineage>
</organism>
<dbReference type="RefSeq" id="WP_088572367.1">
    <property type="nucleotide sequence ID" value="NZ_FYEK01000075.1"/>
</dbReference>
<keyword evidence="3" id="KW-1185">Reference proteome</keyword>
<dbReference type="InParanoid" id="A0A212RRB7"/>
<dbReference type="OrthoDB" id="165666at2"/>
<feature type="compositionally biased region" description="Pro residues" evidence="1">
    <location>
        <begin position="127"/>
        <end position="160"/>
    </location>
</feature>
<feature type="region of interest" description="Disordered" evidence="1">
    <location>
        <begin position="127"/>
        <end position="177"/>
    </location>
</feature>
<accession>A0A212RRB7</accession>
<evidence type="ECO:0000256" key="1">
    <source>
        <dbReference type="SAM" id="MobiDB-lite"/>
    </source>
</evidence>
<proteinExistence type="predicted"/>
<name>A0A212RRB7_9CHLR</name>
<protein>
    <submittedName>
        <fullName evidence="2">Uncharacterized protein</fullName>
    </submittedName>
</protein>
<dbReference type="Proteomes" id="UP000197025">
    <property type="component" value="Unassembled WGS sequence"/>
</dbReference>
<reference evidence="3" key="1">
    <citation type="submission" date="2017-06" db="EMBL/GenBank/DDBJ databases">
        <authorList>
            <person name="Varghese N."/>
            <person name="Submissions S."/>
        </authorList>
    </citation>
    <scope>NUCLEOTIDE SEQUENCE [LARGE SCALE GENOMIC DNA]</scope>
    <source>
        <strain evidence="3">JAD2</strain>
    </source>
</reference>